<evidence type="ECO:0000256" key="4">
    <source>
        <dbReference type="ARBA" id="ARBA00023136"/>
    </source>
</evidence>
<feature type="transmembrane region" description="Helical" evidence="5">
    <location>
        <begin position="347"/>
        <end position="366"/>
    </location>
</feature>
<dbReference type="Pfam" id="PF01740">
    <property type="entry name" value="STAS"/>
    <property type="match status" value="1"/>
</dbReference>
<name>A0AAV7K1U8_9METZ</name>
<feature type="transmembrane region" description="Helical" evidence="5">
    <location>
        <begin position="220"/>
        <end position="242"/>
    </location>
</feature>
<evidence type="ECO:0000313" key="7">
    <source>
        <dbReference type="EMBL" id="KAI6655229.1"/>
    </source>
</evidence>
<keyword evidence="4 5" id="KW-0472">Membrane</keyword>
<feature type="transmembrane region" description="Helical" evidence="5">
    <location>
        <begin position="451"/>
        <end position="469"/>
    </location>
</feature>
<proteinExistence type="predicted"/>
<evidence type="ECO:0000256" key="5">
    <source>
        <dbReference type="SAM" id="Phobius"/>
    </source>
</evidence>
<dbReference type="Proteomes" id="UP001165289">
    <property type="component" value="Unassembled WGS sequence"/>
</dbReference>
<evidence type="ECO:0000259" key="6">
    <source>
        <dbReference type="PROSITE" id="PS50801"/>
    </source>
</evidence>
<comment type="subcellular location">
    <subcellularLocation>
        <location evidence="1">Membrane</location>
        <topology evidence="1">Multi-pass membrane protein</topology>
    </subcellularLocation>
</comment>
<feature type="transmembrane region" description="Helical" evidence="5">
    <location>
        <begin position="424"/>
        <end position="444"/>
    </location>
</feature>
<dbReference type="PANTHER" id="PTHR11814">
    <property type="entry name" value="SULFATE TRANSPORTER"/>
    <property type="match status" value="1"/>
</dbReference>
<feature type="transmembrane region" description="Helical" evidence="5">
    <location>
        <begin position="78"/>
        <end position="103"/>
    </location>
</feature>
<evidence type="ECO:0000313" key="8">
    <source>
        <dbReference type="Proteomes" id="UP001165289"/>
    </source>
</evidence>
<dbReference type="Pfam" id="PF00916">
    <property type="entry name" value="Sulfate_transp"/>
    <property type="match status" value="1"/>
</dbReference>
<feature type="transmembrane region" description="Helical" evidence="5">
    <location>
        <begin position="184"/>
        <end position="208"/>
    </location>
</feature>
<feature type="transmembrane region" description="Helical" evidence="5">
    <location>
        <begin position="262"/>
        <end position="286"/>
    </location>
</feature>
<accession>A0AAV7K1U8</accession>
<dbReference type="InterPro" id="IPR018045">
    <property type="entry name" value="S04_transporter_CS"/>
</dbReference>
<keyword evidence="8" id="KW-1185">Reference proteome</keyword>
<dbReference type="InterPro" id="IPR001902">
    <property type="entry name" value="SLC26A/SulP_fam"/>
</dbReference>
<feature type="transmembrane region" description="Helical" evidence="5">
    <location>
        <begin position="387"/>
        <end position="404"/>
    </location>
</feature>
<keyword evidence="2 5" id="KW-0812">Transmembrane</keyword>
<evidence type="ECO:0000256" key="1">
    <source>
        <dbReference type="ARBA" id="ARBA00004141"/>
    </source>
</evidence>
<protein>
    <submittedName>
        <fullName evidence="7">Solute carrier family 26 member 6 isoform X1</fullName>
    </submittedName>
</protein>
<dbReference type="GO" id="GO:0008271">
    <property type="term" value="F:secondary active sulfate transmembrane transporter activity"/>
    <property type="evidence" value="ECO:0007669"/>
    <property type="project" value="InterPro"/>
</dbReference>
<dbReference type="InterPro" id="IPR002645">
    <property type="entry name" value="STAS_dom"/>
</dbReference>
<keyword evidence="3 5" id="KW-1133">Transmembrane helix</keyword>
<reference evidence="7 8" key="1">
    <citation type="journal article" date="2023" name="BMC Biol.">
        <title>The compact genome of the sponge Oopsacas minuta (Hexactinellida) is lacking key metazoan core genes.</title>
        <authorList>
            <person name="Santini S."/>
            <person name="Schenkelaars Q."/>
            <person name="Jourda C."/>
            <person name="Duchesne M."/>
            <person name="Belahbib H."/>
            <person name="Rocher C."/>
            <person name="Selva M."/>
            <person name="Riesgo A."/>
            <person name="Vervoort M."/>
            <person name="Leys S.P."/>
            <person name="Kodjabachian L."/>
            <person name="Le Bivic A."/>
            <person name="Borchiellini C."/>
            <person name="Claverie J.M."/>
            <person name="Renard E."/>
        </authorList>
    </citation>
    <scope>NUCLEOTIDE SEQUENCE [LARGE SCALE GENOMIC DNA]</scope>
    <source>
        <strain evidence="7">SPO-2</strain>
    </source>
</reference>
<dbReference type="Gene3D" id="3.30.750.24">
    <property type="entry name" value="STAS domain"/>
    <property type="match status" value="1"/>
</dbReference>
<feature type="domain" description="STAS" evidence="6">
    <location>
        <begin position="537"/>
        <end position="710"/>
    </location>
</feature>
<evidence type="ECO:0000256" key="2">
    <source>
        <dbReference type="ARBA" id="ARBA00022692"/>
    </source>
</evidence>
<dbReference type="NCBIfam" id="TIGR00815">
    <property type="entry name" value="sulP"/>
    <property type="match status" value="1"/>
</dbReference>
<dbReference type="AlphaFoldDB" id="A0AAV7K1U8"/>
<dbReference type="GO" id="GO:0016020">
    <property type="term" value="C:membrane"/>
    <property type="evidence" value="ECO:0007669"/>
    <property type="project" value="UniProtKB-SubCell"/>
</dbReference>
<dbReference type="EMBL" id="JAKMXF010000210">
    <property type="protein sequence ID" value="KAI6655229.1"/>
    <property type="molecule type" value="Genomic_DNA"/>
</dbReference>
<sequence>MDDDVFDGNSPQICINRTAYNAKTLDETYPPTPALSIPQQVKSLLKSHCRFDGACIGRFFLARFPIFKWIYSYRLRRYLLGDILSGTTVSMLHLPQGMAYALLALQHPVYGLYTSFLFSFIYPIFGTSRHASLGTFAVVALLTSNAIREIATVATISNSCSMNNFTNISRNSTLAFTPDVLERIAIASTLTFLIGCIFLIFGVLRLGFISNLLSRPFTRAYVAGAGVHVFVAQIDTLFGITICDVIPTIFKVPYQLYFIAEQIVMLRITWLSIVISIISIIVLYIVKFLDDFLQKKKFPFPIPVQLVLIVIFTIASYFAKFEANFGVEIVGYIPRGVPSFMLPNPSYFLPLLDNAIIITVVSYSTGISMIQVLADKHDYKVDANQELFANGMCNFISSFFFSIPGSVSFSRSLIQNGSGGKTQLASIFAGFIILLCLVAIAPLFESLPTPVLASTVVVALHGLYLHVLDLPFYWKISKYDLFIWIVTFLSTVIINVEIGLACGLVVSLIVFVVRTILVSPVLLGNLASSELYVNVKEFEDVTVKSSVKIIRHSSPLYFANASKLKNFIMEQLPNNPSAEVDLGCGPALYRGVQHLRNRKNNKHIQLEQINSFKNSESTTANITTPTTPQDNMFVNKFCVILDCSCIPFIDSVGGTTLCDINSCLTKKDYLFYLTGASRGLREDLIRASGQKWENILECIFPSIQDALSALKQPTKHPLVRITLNPCLIQHALVKHGARESSV</sequence>
<dbReference type="PROSITE" id="PS01130">
    <property type="entry name" value="SLC26A"/>
    <property type="match status" value="1"/>
</dbReference>
<dbReference type="InterPro" id="IPR011547">
    <property type="entry name" value="SLC26A/SulP_dom"/>
</dbReference>
<feature type="transmembrane region" description="Helical" evidence="5">
    <location>
        <begin position="481"/>
        <end position="513"/>
    </location>
</feature>
<evidence type="ECO:0000256" key="3">
    <source>
        <dbReference type="ARBA" id="ARBA00022989"/>
    </source>
</evidence>
<organism evidence="7 8">
    <name type="scientific">Oopsacas minuta</name>
    <dbReference type="NCBI Taxonomy" id="111878"/>
    <lineage>
        <taxon>Eukaryota</taxon>
        <taxon>Metazoa</taxon>
        <taxon>Porifera</taxon>
        <taxon>Hexactinellida</taxon>
        <taxon>Hexasterophora</taxon>
        <taxon>Lyssacinosida</taxon>
        <taxon>Leucopsacidae</taxon>
        <taxon>Oopsacas</taxon>
    </lineage>
</organism>
<dbReference type="InterPro" id="IPR036513">
    <property type="entry name" value="STAS_dom_sf"/>
</dbReference>
<feature type="transmembrane region" description="Helical" evidence="5">
    <location>
        <begin position="298"/>
        <end position="319"/>
    </location>
</feature>
<gene>
    <name evidence="7" type="ORF">LOD99_2517</name>
</gene>
<comment type="caution">
    <text evidence="7">The sequence shown here is derived from an EMBL/GenBank/DDBJ whole genome shotgun (WGS) entry which is preliminary data.</text>
</comment>
<dbReference type="SUPFAM" id="SSF52091">
    <property type="entry name" value="SpoIIaa-like"/>
    <property type="match status" value="1"/>
</dbReference>
<dbReference type="PROSITE" id="PS50801">
    <property type="entry name" value="STAS"/>
    <property type="match status" value="1"/>
</dbReference>